<accession>A0A166G2H0</accession>
<feature type="region of interest" description="Disordered" evidence="1">
    <location>
        <begin position="41"/>
        <end position="60"/>
    </location>
</feature>
<proteinExistence type="predicted"/>
<keyword evidence="2" id="KW-0732">Signal</keyword>
<gene>
    <name evidence="3" type="ORF">FIBSPDRAFT_865073</name>
</gene>
<evidence type="ECO:0000313" key="3">
    <source>
        <dbReference type="EMBL" id="KZP17403.1"/>
    </source>
</evidence>
<feature type="chain" id="PRO_5007873693" description="Secreted protein" evidence="2">
    <location>
        <begin position="23"/>
        <end position="60"/>
    </location>
</feature>
<reference evidence="3 4" key="1">
    <citation type="journal article" date="2016" name="Mol. Biol. Evol.">
        <title>Comparative Genomics of Early-Diverging Mushroom-Forming Fungi Provides Insights into the Origins of Lignocellulose Decay Capabilities.</title>
        <authorList>
            <person name="Nagy L.G."/>
            <person name="Riley R."/>
            <person name="Tritt A."/>
            <person name="Adam C."/>
            <person name="Daum C."/>
            <person name="Floudas D."/>
            <person name="Sun H."/>
            <person name="Yadav J.S."/>
            <person name="Pangilinan J."/>
            <person name="Larsson K.H."/>
            <person name="Matsuura K."/>
            <person name="Barry K."/>
            <person name="Labutti K."/>
            <person name="Kuo R."/>
            <person name="Ohm R.A."/>
            <person name="Bhattacharya S.S."/>
            <person name="Shirouzu T."/>
            <person name="Yoshinaga Y."/>
            <person name="Martin F.M."/>
            <person name="Grigoriev I.V."/>
            <person name="Hibbett D.S."/>
        </authorList>
    </citation>
    <scope>NUCLEOTIDE SEQUENCE [LARGE SCALE GENOMIC DNA]</scope>
    <source>
        <strain evidence="3 4">CBS 109695</strain>
    </source>
</reference>
<dbReference type="Proteomes" id="UP000076532">
    <property type="component" value="Unassembled WGS sequence"/>
</dbReference>
<dbReference type="AlphaFoldDB" id="A0A166G2H0"/>
<evidence type="ECO:0000256" key="2">
    <source>
        <dbReference type="SAM" id="SignalP"/>
    </source>
</evidence>
<sequence>MHHNILLLHVLCPLLPLPFPSAIPPPTTFLENSDSLQNSTVASAGGVPVPVFPPIPPQAR</sequence>
<evidence type="ECO:0000256" key="1">
    <source>
        <dbReference type="SAM" id="MobiDB-lite"/>
    </source>
</evidence>
<evidence type="ECO:0000313" key="4">
    <source>
        <dbReference type="Proteomes" id="UP000076532"/>
    </source>
</evidence>
<name>A0A166G2H0_9AGAM</name>
<feature type="signal peptide" evidence="2">
    <location>
        <begin position="1"/>
        <end position="22"/>
    </location>
</feature>
<evidence type="ECO:0008006" key="5">
    <source>
        <dbReference type="Google" id="ProtNLM"/>
    </source>
</evidence>
<protein>
    <recommendedName>
        <fullName evidence="5">Secreted protein</fullName>
    </recommendedName>
</protein>
<feature type="compositionally biased region" description="Pro residues" evidence="1">
    <location>
        <begin position="50"/>
        <end position="60"/>
    </location>
</feature>
<dbReference type="EMBL" id="KV417583">
    <property type="protein sequence ID" value="KZP17403.1"/>
    <property type="molecule type" value="Genomic_DNA"/>
</dbReference>
<keyword evidence="4" id="KW-1185">Reference proteome</keyword>
<organism evidence="3 4">
    <name type="scientific">Athelia psychrophila</name>
    <dbReference type="NCBI Taxonomy" id="1759441"/>
    <lineage>
        <taxon>Eukaryota</taxon>
        <taxon>Fungi</taxon>
        <taxon>Dikarya</taxon>
        <taxon>Basidiomycota</taxon>
        <taxon>Agaricomycotina</taxon>
        <taxon>Agaricomycetes</taxon>
        <taxon>Agaricomycetidae</taxon>
        <taxon>Atheliales</taxon>
        <taxon>Atheliaceae</taxon>
        <taxon>Athelia</taxon>
    </lineage>
</organism>